<dbReference type="InterPro" id="IPR036388">
    <property type="entry name" value="WH-like_DNA-bd_sf"/>
</dbReference>
<evidence type="ECO:0000313" key="3">
    <source>
        <dbReference type="Proteomes" id="UP000064939"/>
    </source>
</evidence>
<feature type="domain" description="HTH marR-type" evidence="1">
    <location>
        <begin position="41"/>
        <end position="87"/>
    </location>
</feature>
<dbReference type="OrthoDB" id="6691125at2"/>
<dbReference type="Proteomes" id="UP000064939">
    <property type="component" value="Chromosome"/>
</dbReference>
<dbReference type="STRING" id="1324350.AOY20_12355"/>
<dbReference type="GO" id="GO:0003700">
    <property type="term" value="F:DNA-binding transcription factor activity"/>
    <property type="evidence" value="ECO:0007669"/>
    <property type="project" value="InterPro"/>
</dbReference>
<protein>
    <submittedName>
        <fullName evidence="2">Transcriptional regulator</fullName>
    </submittedName>
</protein>
<evidence type="ECO:0000313" key="2">
    <source>
        <dbReference type="EMBL" id="ALH96742.1"/>
    </source>
</evidence>
<evidence type="ECO:0000259" key="1">
    <source>
        <dbReference type="Pfam" id="PF12802"/>
    </source>
</evidence>
<keyword evidence="3" id="KW-1185">Reference proteome</keyword>
<dbReference type="Gene3D" id="1.10.10.10">
    <property type="entry name" value="Winged helix-like DNA-binding domain superfamily/Winged helix DNA-binding domain"/>
    <property type="match status" value="1"/>
</dbReference>
<dbReference type="InterPro" id="IPR000835">
    <property type="entry name" value="HTH_MarR-typ"/>
</dbReference>
<dbReference type="RefSeq" id="WP_054582611.1">
    <property type="nucleotide sequence ID" value="NZ_CP012808.1"/>
</dbReference>
<gene>
    <name evidence="2" type="ORF">AOY20_12355</name>
</gene>
<dbReference type="AlphaFoldDB" id="A0A0N9W4P5"/>
<dbReference type="KEGG" id="aei:AOY20_12355"/>
<name>A0A0N9W4P5_9GAMM</name>
<dbReference type="EMBL" id="CP012808">
    <property type="protein sequence ID" value="ALH96742.1"/>
    <property type="molecule type" value="Genomic_DNA"/>
</dbReference>
<organism evidence="2 3">
    <name type="scientific">Acinetobacter equi</name>
    <dbReference type="NCBI Taxonomy" id="1324350"/>
    <lineage>
        <taxon>Bacteria</taxon>
        <taxon>Pseudomonadati</taxon>
        <taxon>Pseudomonadota</taxon>
        <taxon>Gammaproteobacteria</taxon>
        <taxon>Moraxellales</taxon>
        <taxon>Moraxellaceae</taxon>
        <taxon>Acinetobacter</taxon>
    </lineage>
</organism>
<reference evidence="2 3" key="1">
    <citation type="journal article" date="2015" name="Int. J. Syst. Evol. Microbiol.">
        <title>Acinetobacter equi sp. nov. isolated from horse faeces.</title>
        <authorList>
            <person name="Poppel M.T."/>
            <person name="Skiebe E."/>
            <person name="Laue M."/>
            <person name="Bergmann H."/>
            <person name="Ebersberger I."/>
            <person name="Garn T."/>
            <person name="Fruth A."/>
            <person name="Baumgardt S."/>
            <person name="Busse H.J."/>
            <person name="Wilharm G."/>
        </authorList>
    </citation>
    <scope>NUCLEOTIDE SEQUENCE [LARGE SCALE GENOMIC DNA]</scope>
    <source>
        <strain evidence="2 3">114</strain>
    </source>
</reference>
<accession>A0A0N9W4P5</accession>
<proteinExistence type="predicted"/>
<dbReference type="Pfam" id="PF12802">
    <property type="entry name" value="MarR_2"/>
    <property type="match status" value="1"/>
</dbReference>
<dbReference type="InterPro" id="IPR036390">
    <property type="entry name" value="WH_DNA-bd_sf"/>
</dbReference>
<dbReference type="SUPFAM" id="SSF46785">
    <property type="entry name" value="Winged helix' DNA-binding domain"/>
    <property type="match status" value="1"/>
</dbReference>
<sequence length="136" mass="15589">MKSLRLLLRSRLEWVEDRLMASAEKNGYGYVSPSMARLYSYLGNEPIPMSELARRLKISRQAVHQLVAEGINSDFLTLINSPHDKRIKLVMFSTNGKEMANTALAELRKIEIELESSIGSENVQELRRILELDWPT</sequence>